<comment type="caution">
    <text evidence="2">The sequence shown here is derived from an EMBL/GenBank/DDBJ whole genome shotgun (WGS) entry which is preliminary data.</text>
</comment>
<protein>
    <submittedName>
        <fullName evidence="2">Uncharacterized protein</fullName>
    </submittedName>
</protein>
<keyword evidence="1" id="KW-0472">Membrane</keyword>
<keyword evidence="1" id="KW-1133">Transmembrane helix</keyword>
<evidence type="ECO:0000256" key="1">
    <source>
        <dbReference type="SAM" id="Phobius"/>
    </source>
</evidence>
<feature type="transmembrane region" description="Helical" evidence="1">
    <location>
        <begin position="112"/>
        <end position="133"/>
    </location>
</feature>
<sequence>MKLVIVNNCFLLSTIADFCFQSCIYIPVIIMVYDHCKALFSVFIGFSTFAVLYRLIFLIYLSCEPMLTLPPYMAFKVCRLICTSMLIPAFALAFCFDQEFSDENEHEHNREVVATICLFFVGLAHDVIFILLAKHCVIVSQVAERQRSTVHYYDNRGHQYPVEGA</sequence>
<evidence type="ECO:0000313" key="3">
    <source>
        <dbReference type="Proteomes" id="UP000298663"/>
    </source>
</evidence>
<dbReference type="EMBL" id="AZBU02000002">
    <property type="protein sequence ID" value="TKR95758.1"/>
    <property type="molecule type" value="Genomic_DNA"/>
</dbReference>
<dbReference type="AlphaFoldDB" id="A0A4U5PGV9"/>
<feature type="transmembrane region" description="Helical" evidence="1">
    <location>
        <begin position="9"/>
        <end position="33"/>
    </location>
</feature>
<feature type="transmembrane region" description="Helical" evidence="1">
    <location>
        <begin position="39"/>
        <end position="61"/>
    </location>
</feature>
<dbReference type="Proteomes" id="UP000298663">
    <property type="component" value="Unassembled WGS sequence"/>
</dbReference>
<name>A0A4U5PGV9_STECR</name>
<keyword evidence="3" id="KW-1185">Reference proteome</keyword>
<gene>
    <name evidence="2" type="ORF">L596_009884</name>
</gene>
<evidence type="ECO:0000313" key="2">
    <source>
        <dbReference type="EMBL" id="TKR95758.1"/>
    </source>
</evidence>
<keyword evidence="1" id="KW-0812">Transmembrane</keyword>
<organism evidence="2 3">
    <name type="scientific">Steinernema carpocapsae</name>
    <name type="common">Entomopathogenic nematode</name>
    <dbReference type="NCBI Taxonomy" id="34508"/>
    <lineage>
        <taxon>Eukaryota</taxon>
        <taxon>Metazoa</taxon>
        <taxon>Ecdysozoa</taxon>
        <taxon>Nematoda</taxon>
        <taxon>Chromadorea</taxon>
        <taxon>Rhabditida</taxon>
        <taxon>Tylenchina</taxon>
        <taxon>Panagrolaimomorpha</taxon>
        <taxon>Strongyloidoidea</taxon>
        <taxon>Steinernematidae</taxon>
        <taxon>Steinernema</taxon>
    </lineage>
</organism>
<reference evidence="2 3" key="1">
    <citation type="journal article" date="2015" name="Genome Biol.">
        <title>Comparative genomics of Steinernema reveals deeply conserved gene regulatory networks.</title>
        <authorList>
            <person name="Dillman A.R."/>
            <person name="Macchietto M."/>
            <person name="Porter C.F."/>
            <person name="Rogers A."/>
            <person name="Williams B."/>
            <person name="Antoshechkin I."/>
            <person name="Lee M.M."/>
            <person name="Goodwin Z."/>
            <person name="Lu X."/>
            <person name="Lewis E.E."/>
            <person name="Goodrich-Blair H."/>
            <person name="Stock S.P."/>
            <person name="Adams B.J."/>
            <person name="Sternberg P.W."/>
            <person name="Mortazavi A."/>
        </authorList>
    </citation>
    <scope>NUCLEOTIDE SEQUENCE [LARGE SCALE GENOMIC DNA]</scope>
    <source>
        <strain evidence="2 3">ALL</strain>
    </source>
</reference>
<reference evidence="2 3" key="2">
    <citation type="journal article" date="2019" name="G3 (Bethesda)">
        <title>Hybrid Assembly of the Genome of the Entomopathogenic Nematode Steinernema carpocapsae Identifies the X-Chromosome.</title>
        <authorList>
            <person name="Serra L."/>
            <person name="Macchietto M."/>
            <person name="Macias-Munoz A."/>
            <person name="McGill C.J."/>
            <person name="Rodriguez I.M."/>
            <person name="Rodriguez B."/>
            <person name="Murad R."/>
            <person name="Mortazavi A."/>
        </authorList>
    </citation>
    <scope>NUCLEOTIDE SEQUENCE [LARGE SCALE GENOMIC DNA]</scope>
    <source>
        <strain evidence="2 3">ALL</strain>
    </source>
</reference>
<feature type="transmembrane region" description="Helical" evidence="1">
    <location>
        <begin position="73"/>
        <end position="92"/>
    </location>
</feature>
<proteinExistence type="predicted"/>
<accession>A0A4U5PGV9</accession>